<reference evidence="2" key="1">
    <citation type="submission" date="2023-07" db="EMBL/GenBank/DDBJ databases">
        <authorList>
            <consortium name="AG Swart"/>
            <person name="Singh M."/>
            <person name="Singh A."/>
            <person name="Seah K."/>
            <person name="Emmerich C."/>
        </authorList>
    </citation>
    <scope>NUCLEOTIDE SEQUENCE</scope>
    <source>
        <strain evidence="2">DP1</strain>
    </source>
</reference>
<proteinExistence type="predicted"/>
<feature type="compositionally biased region" description="Basic residues" evidence="1">
    <location>
        <begin position="289"/>
        <end position="311"/>
    </location>
</feature>
<dbReference type="Proteomes" id="UP001295684">
    <property type="component" value="Unassembled WGS sequence"/>
</dbReference>
<accession>A0AAD2DAZ3</accession>
<feature type="region of interest" description="Disordered" evidence="1">
    <location>
        <begin position="1"/>
        <end position="21"/>
    </location>
</feature>
<protein>
    <submittedName>
        <fullName evidence="2">Uncharacterized protein</fullName>
    </submittedName>
</protein>
<evidence type="ECO:0000313" key="3">
    <source>
        <dbReference type="Proteomes" id="UP001295684"/>
    </source>
</evidence>
<comment type="caution">
    <text evidence="2">The sequence shown here is derived from an EMBL/GenBank/DDBJ whole genome shotgun (WGS) entry which is preliminary data.</text>
</comment>
<dbReference type="EMBL" id="CAMPGE010030090">
    <property type="protein sequence ID" value="CAI2387592.1"/>
    <property type="molecule type" value="Genomic_DNA"/>
</dbReference>
<dbReference type="AlphaFoldDB" id="A0AAD2DAZ3"/>
<name>A0AAD2DAZ3_EUPCR</name>
<gene>
    <name evidence="2" type="ORF">ECRASSUSDP1_LOCUS29226</name>
</gene>
<organism evidence="2 3">
    <name type="scientific">Euplotes crassus</name>
    <dbReference type="NCBI Taxonomy" id="5936"/>
    <lineage>
        <taxon>Eukaryota</taxon>
        <taxon>Sar</taxon>
        <taxon>Alveolata</taxon>
        <taxon>Ciliophora</taxon>
        <taxon>Intramacronucleata</taxon>
        <taxon>Spirotrichea</taxon>
        <taxon>Hypotrichia</taxon>
        <taxon>Euplotida</taxon>
        <taxon>Euplotidae</taxon>
        <taxon>Moneuplotes</taxon>
    </lineage>
</organism>
<evidence type="ECO:0000256" key="1">
    <source>
        <dbReference type="SAM" id="MobiDB-lite"/>
    </source>
</evidence>
<feature type="region of interest" description="Disordered" evidence="1">
    <location>
        <begin position="284"/>
        <end position="327"/>
    </location>
</feature>
<keyword evidence="3" id="KW-1185">Reference proteome</keyword>
<evidence type="ECO:0000313" key="2">
    <source>
        <dbReference type="EMBL" id="CAI2387592.1"/>
    </source>
</evidence>
<sequence length="559" mass="64652">MNYLTEKTKSSEASKSGFLSSNPTNLRELESKLKSGVYFDGHPFVDYENKQANWDNFSKGILSSSTNKIWEYVNYRKNELDQQDLLKRKKEQDKKENKKNNQYKEKLLGFQEKSRILNTRPSFLHVDVNPDVVHKMHQNTSKLEFFNILLRKIGPQILTKRRGSYHQIRNPMHWNKGQDCTFIESSSFMSDSSLKSSKISSSSESSEDGDFVDDEDINKVLMKSFKLVRRNSCCCSFCGKEKITPLRKLKETLVLKQQWHNEAKKQAKESVYMSIKNIEELQNLSVNHPRSRPGSRYHSRNCSKFTHRNNSRKGDKSGYRYSSGYRKNNNFPTDNKLGVKFSTGISKYSKSNAGDTDRMSVKISKSQMGNFKKSNFTSPENNIKKKRFAAFKRQDTISTGLKLYKKFSFSKLEREKQEKKLTTPKIVKDKSPCFGKMRLTYSRPSTDQLGKYMKQYNNLKPRTRNLGIMSPISQSYKKSVIALSSKLLKSAKRKKKSNSKLCSKKGSIALDPYSPRNIARIPLKTVRTSTARLLHHQRLKKFSKNVKLLSSHLKLVDAK</sequence>
<feature type="compositionally biased region" description="Basic and acidic residues" evidence="1">
    <location>
        <begin position="1"/>
        <end position="12"/>
    </location>
</feature>